<evidence type="ECO:0000313" key="3">
    <source>
        <dbReference type="Proteomes" id="UP000606193"/>
    </source>
</evidence>
<sequence length="387" mass="41223">MKKSLKKVLSMVLALAMTAGVVSGAGNVSDVKAETASIVNPPVVTDYASLPTPAQATVTLQGKSSVTPNVVVPLRVENPGVVEVAAAVTSGAAASIEMGFFSDQNCTASAGVSTTMAAGSTQIVDKTFVAPTAATYYVRFKWSSIVPNGAATIKLVTYAYAGQEVTLKNIFQPVFIGNTGKTLYHKLVVKKSGLVAICGNEYRESGTSLQAAGLNIQLCNAKKKPLHNAYLSSLNTYTEKYALKKGTYYVAVSSSQRYQLKAESKAWKDKSGKSKKKAATIKKGKSADGMVMVNEGMKKGDWYKVKLTKRSKLRINITAACTGVVSNLKVQIIPANRHYTLINSTSLIGNKGKKLASRNKLAAGTYYIKVSKVTKSASGVYRIKFVK</sequence>
<reference evidence="2 3" key="1">
    <citation type="submission" date="2020-08" db="EMBL/GenBank/DDBJ databases">
        <title>Genome public.</title>
        <authorList>
            <person name="Liu C."/>
            <person name="Sun Q."/>
        </authorList>
    </citation>
    <scope>NUCLEOTIDE SEQUENCE [LARGE SCALE GENOMIC DNA]</scope>
    <source>
        <strain evidence="2 3">NSJ-37</strain>
    </source>
</reference>
<dbReference type="EMBL" id="JACRSX010000010">
    <property type="protein sequence ID" value="MBC8562653.1"/>
    <property type="molecule type" value="Genomic_DNA"/>
</dbReference>
<protein>
    <submittedName>
        <fullName evidence="2">Uncharacterized protein</fullName>
    </submittedName>
</protein>
<dbReference type="Proteomes" id="UP000606193">
    <property type="component" value="Unassembled WGS sequence"/>
</dbReference>
<accession>A0ABR7N202</accession>
<dbReference type="RefSeq" id="WP_022464372.1">
    <property type="nucleotide sequence ID" value="NZ_JACRSX010000010.1"/>
</dbReference>
<name>A0ABR7N202_9FIRM</name>
<comment type="caution">
    <text evidence="2">The sequence shown here is derived from an EMBL/GenBank/DDBJ whole genome shotgun (WGS) entry which is preliminary data.</text>
</comment>
<feature type="chain" id="PRO_5045754037" evidence="1">
    <location>
        <begin position="25"/>
        <end position="387"/>
    </location>
</feature>
<evidence type="ECO:0000256" key="1">
    <source>
        <dbReference type="SAM" id="SignalP"/>
    </source>
</evidence>
<organism evidence="2 3">
    <name type="scientific">Jutongia huaianensis</name>
    <dbReference type="NCBI Taxonomy" id="2763668"/>
    <lineage>
        <taxon>Bacteria</taxon>
        <taxon>Bacillati</taxon>
        <taxon>Bacillota</taxon>
        <taxon>Clostridia</taxon>
        <taxon>Lachnospirales</taxon>
        <taxon>Lachnospiraceae</taxon>
        <taxon>Jutongia</taxon>
    </lineage>
</organism>
<proteinExistence type="predicted"/>
<gene>
    <name evidence="2" type="ORF">H8704_08440</name>
</gene>
<dbReference type="Gene3D" id="2.60.120.380">
    <property type="match status" value="1"/>
</dbReference>
<evidence type="ECO:0000313" key="2">
    <source>
        <dbReference type="EMBL" id="MBC8562653.1"/>
    </source>
</evidence>
<keyword evidence="3" id="KW-1185">Reference proteome</keyword>
<keyword evidence="1" id="KW-0732">Signal</keyword>
<feature type="signal peptide" evidence="1">
    <location>
        <begin position="1"/>
        <end position="24"/>
    </location>
</feature>